<keyword evidence="1" id="KW-0732">Signal</keyword>
<reference evidence="2 3" key="1">
    <citation type="submission" date="2024-06" db="EMBL/GenBank/DDBJ databases">
        <title>Complete genome of Phlyctema vagabunda strain 19-DSS-EL-015.</title>
        <authorList>
            <person name="Fiorenzani C."/>
        </authorList>
    </citation>
    <scope>NUCLEOTIDE SEQUENCE [LARGE SCALE GENOMIC DNA]</scope>
    <source>
        <strain evidence="2 3">19-DSS-EL-015</strain>
    </source>
</reference>
<proteinExistence type="predicted"/>
<feature type="signal peptide" evidence="1">
    <location>
        <begin position="1"/>
        <end position="18"/>
    </location>
</feature>
<evidence type="ECO:0000256" key="1">
    <source>
        <dbReference type="SAM" id="SignalP"/>
    </source>
</evidence>
<sequence length="305" mass="32511">MKASVFLTIALSAATAIAGDVAVASPKVPRGPSNFNHAVAPFESSPASPLILKREECDVIGLVINAIGTSSGIVTYVGLGGVTTRSVCILLAAAAGRQATLCNDFAIAITGSVTGIYLVATRDTSGTKDAKRDEFENDSLSNFLIESLSSRGDAFESITPMPIVSKRQEGVKTVISQASVKGWNFQGTLLDAVFAEFGDGEGHIYVSPTPANTTSLTKRHDGAGFKVNYTTRQHSLLTQAHQVQMAQAFGDSWNYRANTEAMVDYFGLAKTDHNANFYMRIIPENNGYGENYESVDTCGGMARFL</sequence>
<protein>
    <submittedName>
        <fullName evidence="2">Uncharacterized protein</fullName>
    </submittedName>
</protein>
<evidence type="ECO:0000313" key="2">
    <source>
        <dbReference type="EMBL" id="KAL3428455.1"/>
    </source>
</evidence>
<organism evidence="2 3">
    <name type="scientific">Phlyctema vagabunda</name>
    <dbReference type="NCBI Taxonomy" id="108571"/>
    <lineage>
        <taxon>Eukaryota</taxon>
        <taxon>Fungi</taxon>
        <taxon>Dikarya</taxon>
        <taxon>Ascomycota</taxon>
        <taxon>Pezizomycotina</taxon>
        <taxon>Leotiomycetes</taxon>
        <taxon>Helotiales</taxon>
        <taxon>Dermateaceae</taxon>
        <taxon>Phlyctema</taxon>
    </lineage>
</organism>
<comment type="caution">
    <text evidence="2">The sequence shown here is derived from an EMBL/GenBank/DDBJ whole genome shotgun (WGS) entry which is preliminary data.</text>
</comment>
<evidence type="ECO:0000313" key="3">
    <source>
        <dbReference type="Proteomes" id="UP001629113"/>
    </source>
</evidence>
<accession>A0ABR4PYK9</accession>
<dbReference type="EMBL" id="JBFCZG010000001">
    <property type="protein sequence ID" value="KAL3428455.1"/>
    <property type="molecule type" value="Genomic_DNA"/>
</dbReference>
<name>A0ABR4PYK9_9HELO</name>
<gene>
    <name evidence="2" type="ORF">PVAG01_01964</name>
</gene>
<keyword evidence="3" id="KW-1185">Reference proteome</keyword>
<feature type="chain" id="PRO_5046972714" evidence="1">
    <location>
        <begin position="19"/>
        <end position="305"/>
    </location>
</feature>
<dbReference type="Proteomes" id="UP001629113">
    <property type="component" value="Unassembled WGS sequence"/>
</dbReference>